<protein>
    <submittedName>
        <fullName evidence="2">Uncharacterized protein</fullName>
    </submittedName>
</protein>
<feature type="region of interest" description="Disordered" evidence="1">
    <location>
        <begin position="461"/>
        <end position="490"/>
    </location>
</feature>
<organism evidence="2 3">
    <name type="scientific">Streptomyces durocortorensis</name>
    <dbReference type="NCBI Taxonomy" id="2811104"/>
    <lineage>
        <taxon>Bacteria</taxon>
        <taxon>Bacillati</taxon>
        <taxon>Actinomycetota</taxon>
        <taxon>Actinomycetes</taxon>
        <taxon>Kitasatosporales</taxon>
        <taxon>Streptomycetaceae</taxon>
        <taxon>Streptomyces</taxon>
    </lineage>
</organism>
<evidence type="ECO:0000313" key="2">
    <source>
        <dbReference type="EMBL" id="MBM7052957.1"/>
    </source>
</evidence>
<reference evidence="2 3" key="1">
    <citation type="submission" date="2021-02" db="EMBL/GenBank/DDBJ databases">
        <title>Genome Streptomyces sp. RHZ10.</title>
        <authorList>
            <person name="Besaury L."/>
        </authorList>
    </citation>
    <scope>NUCLEOTIDE SEQUENCE [LARGE SCALE GENOMIC DNA]</scope>
    <source>
        <strain evidence="2 3">RHZ10</strain>
    </source>
</reference>
<feature type="compositionally biased region" description="Basic and acidic residues" evidence="1">
    <location>
        <begin position="386"/>
        <end position="403"/>
    </location>
</feature>
<gene>
    <name evidence="2" type="ORF">JS521_03520</name>
</gene>
<keyword evidence="3" id="KW-1185">Reference proteome</keyword>
<sequence length="758" mass="81793">MIRPGAGEPADEARLRRYLLALVERRATPVHVAVAFNAVYFGFDTDAAGYAGGPLDIGDFPSVALGDEMAALPVGAMINVRTGGDLLPAEIVYKEGAHEALGVEGDIPGWLSGAPAGAQGPDQFDGTKDTSLRERLVFDADAFGPGLAASGARLNRLIRRGTIDAHGSLVVNSLYERSGDGPPESDLDDTSYYLRYLMTRGREQLDSSLAPMPLPLMLPPGATSQDREAGLRNLVNVVRRALASLPGIRLWGEYAFTRAAMADRLADGGPLGRDALETLARSVARSAAPIVSRGTAVRRRPVYTALGPALCSLPEAARLMRGTGYPSAVLHANVVLMDHVRREADEKTGLLPTGVRVALDDRWQGGGVWRAEHVGDGPASDVLRGASEEPNGRGWAECRERQAPRAPVVEPEPGDSDPGMPWPDEPDLGGPVLVHEGPGRLEWQQPLRARQLEGGYLPMPPAVTTGQGTAQRPGRAPRDGSGLLPSPGPSPDVVFRLEHDGQPSSVQRVRMDEEGWLVGLHWPSTCFPGILLDLAWQRGSRTVEARTTALIRPRTVDGESIEYRYDQRVRTRDGARQRPPDDTPLGRTRWLVMTAVRRFGLLDVVGRAMLARELLAPALLLVMTDAPEDPTAELVDAAVVELLAAGALTCLPGSQGDDGRPHHPTRIGERFVELLCYTPQVVEDRPRGHGDTGDGASQVRAKAVHHVPGSLRYIGHLGYEASPEQRRLFRQDFLKFGLVGSPELPPGYTYVRPHQRGC</sequence>
<dbReference type="EMBL" id="JAFEUF010000009">
    <property type="protein sequence ID" value="MBM7052957.1"/>
    <property type="molecule type" value="Genomic_DNA"/>
</dbReference>
<name>A0ABS2HTV5_9ACTN</name>
<evidence type="ECO:0000313" key="3">
    <source>
        <dbReference type="Proteomes" id="UP000712045"/>
    </source>
</evidence>
<comment type="caution">
    <text evidence="2">The sequence shown here is derived from an EMBL/GenBank/DDBJ whole genome shotgun (WGS) entry which is preliminary data.</text>
</comment>
<proteinExistence type="predicted"/>
<dbReference type="Proteomes" id="UP000712045">
    <property type="component" value="Unassembled WGS sequence"/>
</dbReference>
<evidence type="ECO:0000256" key="1">
    <source>
        <dbReference type="SAM" id="MobiDB-lite"/>
    </source>
</evidence>
<accession>A0ABS2HTV5</accession>
<feature type="region of interest" description="Disordered" evidence="1">
    <location>
        <begin position="371"/>
        <end position="436"/>
    </location>
</feature>
<dbReference type="RefSeq" id="WP_205081221.1">
    <property type="nucleotide sequence ID" value="NZ_JAFEUF010000009.1"/>
</dbReference>